<dbReference type="EMBL" id="BOVJ01000009">
    <property type="protein sequence ID" value="GIQ61783.1"/>
    <property type="molecule type" value="Genomic_DNA"/>
</dbReference>
<accession>A0ABQ4N0T6</accession>
<gene>
    <name evidence="6" type="ORF">PACILC2_03510</name>
</gene>
<dbReference type="PANTHER" id="PTHR35005">
    <property type="entry name" value="3-DEHYDRO-SCYLLO-INOSOSE HYDROLASE"/>
    <property type="match status" value="1"/>
</dbReference>
<evidence type="ECO:0000313" key="6">
    <source>
        <dbReference type="EMBL" id="GIQ61783.1"/>
    </source>
</evidence>
<dbReference type="RefSeq" id="WP_213527017.1">
    <property type="nucleotide sequence ID" value="NZ_BOVJ01000009.1"/>
</dbReference>
<dbReference type="Proteomes" id="UP000680304">
    <property type="component" value="Unassembled WGS sequence"/>
</dbReference>
<dbReference type="Gene3D" id="3.40.50.10310">
    <property type="entry name" value="Creatininase"/>
    <property type="match status" value="1"/>
</dbReference>
<evidence type="ECO:0000256" key="3">
    <source>
        <dbReference type="ARBA" id="ARBA00022801"/>
    </source>
</evidence>
<dbReference type="Pfam" id="PF02633">
    <property type="entry name" value="Creatininase"/>
    <property type="match status" value="1"/>
</dbReference>
<comment type="cofactor">
    <cofactor evidence="1">
        <name>Zn(2+)</name>
        <dbReference type="ChEBI" id="CHEBI:29105"/>
    </cofactor>
</comment>
<comment type="caution">
    <text evidence="6">The sequence shown here is derived from an EMBL/GenBank/DDBJ whole genome shotgun (WGS) entry which is preliminary data.</text>
</comment>
<organism evidence="6 7">
    <name type="scientific">Paenibacillus cisolokensis</name>
    <dbReference type="NCBI Taxonomy" id="1658519"/>
    <lineage>
        <taxon>Bacteria</taxon>
        <taxon>Bacillati</taxon>
        <taxon>Bacillota</taxon>
        <taxon>Bacilli</taxon>
        <taxon>Bacillales</taxon>
        <taxon>Paenibacillaceae</taxon>
        <taxon>Paenibacillus</taxon>
    </lineage>
</organism>
<keyword evidence="2" id="KW-0479">Metal-binding</keyword>
<dbReference type="InterPro" id="IPR024087">
    <property type="entry name" value="Creatininase-like_sf"/>
</dbReference>
<proteinExistence type="inferred from homology"/>
<comment type="similarity">
    <text evidence="5">Belongs to the creatininase superfamily.</text>
</comment>
<evidence type="ECO:0000256" key="4">
    <source>
        <dbReference type="ARBA" id="ARBA00022833"/>
    </source>
</evidence>
<keyword evidence="3" id="KW-0378">Hydrolase</keyword>
<keyword evidence="7" id="KW-1185">Reference proteome</keyword>
<dbReference type="PANTHER" id="PTHR35005:SF1">
    <property type="entry name" value="2-AMINO-5-FORMYLAMINO-6-RIBOSYLAMINOPYRIMIDIN-4(3H)-ONE 5'-MONOPHOSPHATE DEFORMYLASE"/>
    <property type="match status" value="1"/>
</dbReference>
<evidence type="ECO:0000256" key="1">
    <source>
        <dbReference type="ARBA" id="ARBA00001947"/>
    </source>
</evidence>
<dbReference type="InterPro" id="IPR003785">
    <property type="entry name" value="Creatininase/forma_Hydrolase"/>
</dbReference>
<evidence type="ECO:0000256" key="2">
    <source>
        <dbReference type="ARBA" id="ARBA00022723"/>
    </source>
</evidence>
<evidence type="ECO:0000313" key="7">
    <source>
        <dbReference type="Proteomes" id="UP000680304"/>
    </source>
</evidence>
<keyword evidence="4" id="KW-0862">Zinc</keyword>
<sequence length="277" mass="30603">MFTRYEGVAWEERFLPRLTRKQVKELPKEHALVILPIGAVEQHGDHLPVMTDALIGEATLTDALEKIDPAEQIWLIPPIAYGKSNEHLGIPGTISLSASTLAGIVSDIAYSLKASGFRRLLLFNTHGGNTDLLNVAAREIRIATGMMVFSLSPASLGVAADLLPPEELEFGIHGGDYETSIVMYLKPGWVQEHCRVREMPAMNRYRFLTLEKAIRFAWKMEDVSRSGILGDATRATAEKGRIIQERASDLMAKAFVEISRFEIKQLLEETSAGAAMG</sequence>
<evidence type="ECO:0000256" key="5">
    <source>
        <dbReference type="ARBA" id="ARBA00024029"/>
    </source>
</evidence>
<dbReference type="SUPFAM" id="SSF102215">
    <property type="entry name" value="Creatininase"/>
    <property type="match status" value="1"/>
</dbReference>
<name>A0ABQ4N0T6_9BACL</name>
<reference evidence="6 7" key="1">
    <citation type="submission" date="2021-04" db="EMBL/GenBank/DDBJ databases">
        <title>Draft genome sequence of Paenibacillus cisolokensis, LC2-13A.</title>
        <authorList>
            <person name="Uke A."/>
            <person name="Chhe C."/>
            <person name="Baramee S."/>
            <person name="Kosugi A."/>
        </authorList>
    </citation>
    <scope>NUCLEOTIDE SEQUENCE [LARGE SCALE GENOMIC DNA]</scope>
    <source>
        <strain evidence="6 7">LC2-13A</strain>
    </source>
</reference>
<protein>
    <submittedName>
        <fullName evidence="6">Creatininase</fullName>
    </submittedName>
</protein>